<evidence type="ECO:0000256" key="1">
    <source>
        <dbReference type="SAM" id="MobiDB-lite"/>
    </source>
</evidence>
<accession>A0A918QIC7</accession>
<name>A0A918QIC7_9ACTN</name>
<gene>
    <name evidence="2" type="ORF">GCM10010387_49950</name>
</gene>
<dbReference type="EMBL" id="BMWG01000019">
    <property type="protein sequence ID" value="GGZ49689.1"/>
    <property type="molecule type" value="Genomic_DNA"/>
</dbReference>
<evidence type="ECO:0000313" key="2">
    <source>
        <dbReference type="EMBL" id="GGZ49689.1"/>
    </source>
</evidence>
<comment type="caution">
    <text evidence="2">The sequence shown here is derived from an EMBL/GenBank/DDBJ whole genome shotgun (WGS) entry which is preliminary data.</text>
</comment>
<organism evidence="2 3">
    <name type="scientific">Streptomyces inusitatus</name>
    <dbReference type="NCBI Taxonomy" id="68221"/>
    <lineage>
        <taxon>Bacteria</taxon>
        <taxon>Bacillati</taxon>
        <taxon>Actinomycetota</taxon>
        <taxon>Actinomycetes</taxon>
        <taxon>Kitasatosporales</taxon>
        <taxon>Streptomycetaceae</taxon>
        <taxon>Streptomyces</taxon>
    </lineage>
</organism>
<protein>
    <submittedName>
        <fullName evidence="2">Uncharacterized protein</fullName>
    </submittedName>
</protein>
<evidence type="ECO:0000313" key="3">
    <source>
        <dbReference type="Proteomes" id="UP000630936"/>
    </source>
</evidence>
<dbReference type="AlphaFoldDB" id="A0A918QIC7"/>
<feature type="region of interest" description="Disordered" evidence="1">
    <location>
        <begin position="56"/>
        <end position="79"/>
    </location>
</feature>
<dbReference type="Proteomes" id="UP000630936">
    <property type="component" value="Unassembled WGS sequence"/>
</dbReference>
<reference evidence="2" key="1">
    <citation type="journal article" date="2014" name="Int. J. Syst. Evol. Microbiol.">
        <title>Complete genome sequence of Corynebacterium casei LMG S-19264T (=DSM 44701T), isolated from a smear-ripened cheese.</title>
        <authorList>
            <consortium name="US DOE Joint Genome Institute (JGI-PGF)"/>
            <person name="Walter F."/>
            <person name="Albersmeier A."/>
            <person name="Kalinowski J."/>
            <person name="Ruckert C."/>
        </authorList>
    </citation>
    <scope>NUCLEOTIDE SEQUENCE</scope>
    <source>
        <strain evidence="2">JCM 4988</strain>
    </source>
</reference>
<dbReference type="RefSeq" id="WP_229869330.1">
    <property type="nucleotide sequence ID" value="NZ_BMWG01000019.1"/>
</dbReference>
<keyword evidence="3" id="KW-1185">Reference proteome</keyword>
<reference evidence="2" key="2">
    <citation type="submission" date="2020-09" db="EMBL/GenBank/DDBJ databases">
        <authorList>
            <person name="Sun Q."/>
            <person name="Ohkuma M."/>
        </authorList>
    </citation>
    <scope>NUCLEOTIDE SEQUENCE</scope>
    <source>
        <strain evidence="2">JCM 4988</strain>
    </source>
</reference>
<sequence>MTVLNPAYAAELFTPLRRTGAGFRHLVLHAAPAALMQRIEASWEFPGDPVRSEAVRAHHRRRVADYTGPPPTGCTRTAM</sequence>
<proteinExistence type="predicted"/>
<dbReference type="InterPro" id="IPR027417">
    <property type="entry name" value="P-loop_NTPase"/>
</dbReference>
<dbReference type="Gene3D" id="3.40.50.300">
    <property type="entry name" value="P-loop containing nucleotide triphosphate hydrolases"/>
    <property type="match status" value="1"/>
</dbReference>